<protein>
    <submittedName>
        <fullName evidence="2">Uncharacterized protein</fullName>
    </submittedName>
</protein>
<gene>
    <name evidence="2" type="ORF">BINDI_0596</name>
</gene>
<sequence>MNLPGCSKTGRCHALHVVGEDFMHASMRSDEMTLGNHVLMFMTVPLFWALGRIVIVLGLRFESTVLALATACLGGIVFCFG</sequence>
<proteinExistence type="predicted"/>
<dbReference type="AlphaFoldDB" id="A0A087VU38"/>
<feature type="transmembrane region" description="Helical" evidence="1">
    <location>
        <begin position="63"/>
        <end position="80"/>
    </location>
</feature>
<keyword evidence="1" id="KW-0812">Transmembrane</keyword>
<name>A0A087VU38_9BIFI</name>
<dbReference type="HOGENOM" id="CLU_2566969_0_0_11"/>
<keyword evidence="3" id="KW-1185">Reference proteome</keyword>
<feature type="transmembrane region" description="Helical" evidence="1">
    <location>
        <begin position="38"/>
        <end position="57"/>
    </location>
</feature>
<dbReference type="Proteomes" id="UP000028569">
    <property type="component" value="Chromosome"/>
</dbReference>
<organism evidence="2 3">
    <name type="scientific">Bifidobacterium [indicum] DSM 20214 = LMG 11587</name>
    <dbReference type="NCBI Taxonomy" id="1341694"/>
    <lineage>
        <taxon>Bacteria</taxon>
        <taxon>Bacillati</taxon>
        <taxon>Actinomycetota</taxon>
        <taxon>Actinomycetes</taxon>
        <taxon>Bifidobacteriales</taxon>
        <taxon>Bifidobacteriaceae</taxon>
        <taxon>Bifidobacterium</taxon>
    </lineage>
</organism>
<dbReference type="EMBL" id="CP006018">
    <property type="protein sequence ID" value="AIC91872.1"/>
    <property type="molecule type" value="Genomic_DNA"/>
</dbReference>
<accession>A0A087VU38</accession>
<reference evidence="2 3" key="1">
    <citation type="journal article" date="2014" name="Appl. Environ. Microbiol.">
        <title>Genomic encyclopedia of type strains of the genus Bifidobacterium.</title>
        <authorList>
            <person name="Milani C."/>
            <person name="Lugli G.A."/>
            <person name="Duranti S."/>
            <person name="Turroni F."/>
            <person name="Bottacini F."/>
            <person name="Mangifesta M."/>
            <person name="Sanchez B."/>
            <person name="Viappiani A."/>
            <person name="Mancabelli L."/>
            <person name="Taminiau B."/>
            <person name="Delcenserie V."/>
            <person name="Barrangou R."/>
            <person name="Margolles A."/>
            <person name="van Sinderen D."/>
            <person name="Ventura M."/>
        </authorList>
    </citation>
    <scope>NUCLEOTIDE SEQUENCE [LARGE SCALE GENOMIC DNA]</scope>
    <source>
        <strain evidence="2 3">LMG 11587</strain>
    </source>
</reference>
<keyword evidence="1" id="KW-1133">Transmembrane helix</keyword>
<dbReference type="KEGG" id="bii:BINDI_0596"/>
<evidence type="ECO:0000313" key="2">
    <source>
        <dbReference type="EMBL" id="AIC91872.1"/>
    </source>
</evidence>
<evidence type="ECO:0000256" key="1">
    <source>
        <dbReference type="SAM" id="Phobius"/>
    </source>
</evidence>
<keyword evidence="1" id="KW-0472">Membrane</keyword>
<evidence type="ECO:0000313" key="3">
    <source>
        <dbReference type="Proteomes" id="UP000028569"/>
    </source>
</evidence>